<evidence type="ECO:0000313" key="4">
    <source>
        <dbReference type="Proteomes" id="UP000477311"/>
    </source>
</evidence>
<name>A0A6M1RRM4_9BACT</name>
<protein>
    <submittedName>
        <fullName evidence="3">Glycosyltransferase family 9 protein</fullName>
    </submittedName>
</protein>
<dbReference type="EMBL" id="JAAKYA010000006">
    <property type="protein sequence ID" value="NGO37961.1"/>
    <property type="molecule type" value="Genomic_DNA"/>
</dbReference>
<evidence type="ECO:0000256" key="1">
    <source>
        <dbReference type="ARBA" id="ARBA00022676"/>
    </source>
</evidence>
<dbReference type="Gene3D" id="3.40.50.2000">
    <property type="entry name" value="Glycogen Phosphorylase B"/>
    <property type="match status" value="2"/>
</dbReference>
<gene>
    <name evidence="3" type="ORF">G4L39_00895</name>
</gene>
<keyword evidence="2 3" id="KW-0808">Transferase</keyword>
<proteinExistence type="predicted"/>
<accession>A0A6M1RRM4</accession>
<dbReference type="PANTHER" id="PTHR30160">
    <property type="entry name" value="TETRAACYLDISACCHARIDE 4'-KINASE-RELATED"/>
    <property type="match status" value="1"/>
</dbReference>
<dbReference type="SUPFAM" id="SSF53756">
    <property type="entry name" value="UDP-Glycosyltransferase/glycogen phosphorylase"/>
    <property type="match status" value="1"/>
</dbReference>
<dbReference type="InterPro" id="IPR002201">
    <property type="entry name" value="Glyco_trans_9"/>
</dbReference>
<dbReference type="PANTHER" id="PTHR30160:SF1">
    <property type="entry name" value="LIPOPOLYSACCHARIDE 1,2-N-ACETYLGLUCOSAMINETRANSFERASE-RELATED"/>
    <property type="match status" value="1"/>
</dbReference>
<dbReference type="Pfam" id="PF01075">
    <property type="entry name" value="Glyco_transf_9"/>
    <property type="match status" value="1"/>
</dbReference>
<dbReference type="CDD" id="cd03789">
    <property type="entry name" value="GT9_LPS_heptosyltransferase"/>
    <property type="match status" value="1"/>
</dbReference>
<keyword evidence="4" id="KW-1185">Reference proteome</keyword>
<sequence>MKPRLLVLELWGLGDLVIASRFLQAASERFEVTLVSKPFGRELQPRLWPGVRVLSLVAPWTAFRGKYRFWLWPWRELIRITRQLRRARFEVGVSARWDPRDHLWLRLVGARERVGFPRLGSHRWLTRPLALPDPEAHRYEYWRCLARALNLELPSREQLSPPPRPRSRTILVHTGAGQPVRVWPLDRYKELVGRLRARGWQVRVACDPPQTAWWQQAGERDVATPQTVTALLELIEAADLFIGNDSGPGHLAAICGLPTFTIFGPQLPEWFAPLHPAAQWIEGRPCPFKPCFDYCRWPRPVCLEGLSVEEVWAAVERFLQDVRPGGTPE</sequence>
<dbReference type="InterPro" id="IPR051199">
    <property type="entry name" value="LPS_LOS_Heptosyltrfase"/>
</dbReference>
<keyword evidence="1" id="KW-0328">Glycosyltransferase</keyword>
<evidence type="ECO:0000256" key="2">
    <source>
        <dbReference type="ARBA" id="ARBA00022679"/>
    </source>
</evidence>
<dbReference type="RefSeq" id="WP_165105222.1">
    <property type="nucleotide sequence ID" value="NZ_JAAKYA010000006.1"/>
</dbReference>
<evidence type="ECO:0000313" key="3">
    <source>
        <dbReference type="EMBL" id="NGO37961.1"/>
    </source>
</evidence>
<dbReference type="GO" id="GO:0009244">
    <property type="term" value="P:lipopolysaccharide core region biosynthetic process"/>
    <property type="evidence" value="ECO:0007669"/>
    <property type="project" value="TreeGrafter"/>
</dbReference>
<reference evidence="3 4" key="1">
    <citation type="submission" date="2020-02" db="EMBL/GenBank/DDBJ databases">
        <title>Draft genome sequence of Limisphaera ngatamarikiensis NGM72.4T, a thermophilic Verrucomicrobia grouped in subdivision 3.</title>
        <authorList>
            <person name="Carere C.R."/>
            <person name="Steen J."/>
            <person name="Hugenholtz P."/>
            <person name="Stott M.B."/>
        </authorList>
    </citation>
    <scope>NUCLEOTIDE SEQUENCE [LARGE SCALE GENOMIC DNA]</scope>
    <source>
        <strain evidence="3 4">NGM72.4</strain>
    </source>
</reference>
<dbReference type="GO" id="GO:0008713">
    <property type="term" value="F:ADP-heptose-lipopolysaccharide heptosyltransferase activity"/>
    <property type="evidence" value="ECO:0007669"/>
    <property type="project" value="TreeGrafter"/>
</dbReference>
<organism evidence="3 4">
    <name type="scientific">Limisphaera ngatamarikiensis</name>
    <dbReference type="NCBI Taxonomy" id="1324935"/>
    <lineage>
        <taxon>Bacteria</taxon>
        <taxon>Pseudomonadati</taxon>
        <taxon>Verrucomicrobiota</taxon>
        <taxon>Verrucomicrobiia</taxon>
        <taxon>Limisphaerales</taxon>
        <taxon>Limisphaeraceae</taxon>
        <taxon>Limisphaera</taxon>
    </lineage>
</organism>
<dbReference type="GO" id="GO:0005829">
    <property type="term" value="C:cytosol"/>
    <property type="evidence" value="ECO:0007669"/>
    <property type="project" value="TreeGrafter"/>
</dbReference>
<dbReference type="AlphaFoldDB" id="A0A6M1RRM4"/>
<dbReference type="Proteomes" id="UP000477311">
    <property type="component" value="Unassembled WGS sequence"/>
</dbReference>
<comment type="caution">
    <text evidence="3">The sequence shown here is derived from an EMBL/GenBank/DDBJ whole genome shotgun (WGS) entry which is preliminary data.</text>
</comment>